<dbReference type="Proteomes" id="UP000254771">
    <property type="component" value="Unassembled WGS sequence"/>
</dbReference>
<proteinExistence type="predicted"/>
<comment type="caution">
    <text evidence="1">The sequence shown here is derived from an EMBL/GenBank/DDBJ whole genome shotgun (WGS) entry which is preliminary data.</text>
</comment>
<name>A0A370DKG0_9GAMM</name>
<dbReference type="EMBL" id="QFXE01000014">
    <property type="protein sequence ID" value="RDH85060.1"/>
    <property type="molecule type" value="Genomic_DNA"/>
</dbReference>
<dbReference type="AlphaFoldDB" id="A0A370DKG0"/>
<accession>A0A370DKG0</accession>
<sequence length="250" mass="27909">MKVLHNIFAMRVRKNARNAALLKYVDLILNRCKIVPFVVSLFVVTPVSAAESYVLAAANNYTHSVTTQWGQTIQAYDTKRLLDEAELLAGQAVILESNPDYYESLSPDLLLSLAKRIDVLDPSIRPLVQKEAISILENDVDRMQDSENPLLDASLAELQSTLQYAHQQYDIRIDPPLNSQPQTFVDPEDENETVSDSGEISLDDVAAQLEKQGIDPYAKEARPYYCAMGIEGLSTMGVYYVSFCSKLASR</sequence>
<evidence type="ECO:0000313" key="1">
    <source>
        <dbReference type="EMBL" id="RDH85060.1"/>
    </source>
</evidence>
<evidence type="ECO:0000313" key="2">
    <source>
        <dbReference type="Proteomes" id="UP000254771"/>
    </source>
</evidence>
<reference evidence="1 2" key="1">
    <citation type="journal article" date="2018" name="ISME J.">
        <title>Endosymbiont genomes yield clues of tubeworm success.</title>
        <authorList>
            <person name="Li Y."/>
            <person name="Liles M.R."/>
            <person name="Halanych K.M."/>
        </authorList>
    </citation>
    <scope>NUCLEOTIDE SEQUENCE [LARGE SCALE GENOMIC DNA]</scope>
    <source>
        <strain evidence="1">A1462</strain>
    </source>
</reference>
<protein>
    <submittedName>
        <fullName evidence="1">Uncharacterized protein</fullName>
    </submittedName>
</protein>
<keyword evidence="2" id="KW-1185">Reference proteome</keyword>
<gene>
    <name evidence="1" type="ORF">DIZ78_11575</name>
</gene>
<organism evidence="1 2">
    <name type="scientific">endosymbiont of Escarpia spicata</name>
    <dbReference type="NCBI Taxonomy" id="2200908"/>
    <lineage>
        <taxon>Bacteria</taxon>
        <taxon>Pseudomonadati</taxon>
        <taxon>Pseudomonadota</taxon>
        <taxon>Gammaproteobacteria</taxon>
        <taxon>sulfur-oxidizing symbionts</taxon>
    </lineage>
</organism>